<dbReference type="EMBL" id="FWFR01000001">
    <property type="protein sequence ID" value="SLN50324.1"/>
    <property type="molecule type" value="Genomic_DNA"/>
</dbReference>
<evidence type="ECO:0000313" key="1">
    <source>
        <dbReference type="EMBL" id="SLN50324.1"/>
    </source>
</evidence>
<dbReference type="AlphaFoldDB" id="A0A1Y5SZR3"/>
<sequence>MAIPGEAIAWAEPLDPADYKEYVADWAAVMAGNGDATIASAVVALSAEAVAAGVEIDEVTNPPSNDGAAVTIWFRVNAANQLDAGFDGTGATFGVEITVTDSDGRTLQRTWKLTVRQR</sequence>
<accession>A0A1Y5SZR3</accession>
<dbReference type="InterPro" id="IPR056928">
    <property type="entry name" value="Gp77-like"/>
</dbReference>
<dbReference type="RefSeq" id="WP_085883399.1">
    <property type="nucleotide sequence ID" value="NZ_FWFR01000001.1"/>
</dbReference>
<evidence type="ECO:0000313" key="2">
    <source>
        <dbReference type="Proteomes" id="UP000193200"/>
    </source>
</evidence>
<reference evidence="1 2" key="1">
    <citation type="submission" date="2017-03" db="EMBL/GenBank/DDBJ databases">
        <authorList>
            <person name="Afonso C.L."/>
            <person name="Miller P.J."/>
            <person name="Scott M.A."/>
            <person name="Spackman E."/>
            <person name="Goraichik I."/>
            <person name="Dimitrov K.M."/>
            <person name="Suarez D.L."/>
            <person name="Swayne D.E."/>
        </authorList>
    </citation>
    <scope>NUCLEOTIDE SEQUENCE [LARGE SCALE GENOMIC DNA]</scope>
    <source>
        <strain evidence="1 2">CECT 7691</strain>
    </source>
</reference>
<dbReference type="InParanoid" id="A0A1Y5SZR3"/>
<dbReference type="Proteomes" id="UP000193200">
    <property type="component" value="Unassembled WGS sequence"/>
</dbReference>
<proteinExistence type="predicted"/>
<name>A0A1Y5SZR3_9PROT</name>
<gene>
    <name evidence="1" type="ORF">OCH7691_02216</name>
</gene>
<keyword evidence="2" id="KW-1185">Reference proteome</keyword>
<protein>
    <submittedName>
        <fullName evidence="1">Uncharacterized protein</fullName>
    </submittedName>
</protein>
<organism evidence="1 2">
    <name type="scientific">Oceanibacterium hippocampi</name>
    <dbReference type="NCBI Taxonomy" id="745714"/>
    <lineage>
        <taxon>Bacteria</taxon>
        <taxon>Pseudomonadati</taxon>
        <taxon>Pseudomonadota</taxon>
        <taxon>Alphaproteobacteria</taxon>
        <taxon>Sneathiellales</taxon>
        <taxon>Sneathiellaceae</taxon>
        <taxon>Oceanibacterium</taxon>
    </lineage>
</organism>
<dbReference type="Pfam" id="PF23148">
    <property type="entry name" value="Gp77"/>
    <property type="match status" value="1"/>
</dbReference>